<evidence type="ECO:0000313" key="2">
    <source>
        <dbReference type="Proteomes" id="UP000658258"/>
    </source>
</evidence>
<keyword evidence="2" id="KW-1185">Reference proteome</keyword>
<proteinExistence type="predicted"/>
<comment type="caution">
    <text evidence="1">The sequence shown here is derived from an EMBL/GenBank/DDBJ whole genome shotgun (WGS) entry which is preliminary data.</text>
</comment>
<dbReference type="EMBL" id="BNAG01000001">
    <property type="protein sequence ID" value="GHE53300.1"/>
    <property type="molecule type" value="Genomic_DNA"/>
</dbReference>
<evidence type="ECO:0008006" key="3">
    <source>
        <dbReference type="Google" id="ProtNLM"/>
    </source>
</evidence>
<reference evidence="2" key="1">
    <citation type="journal article" date="2019" name="Int. J. Syst. Evol. Microbiol.">
        <title>The Global Catalogue of Microorganisms (GCM) 10K type strain sequencing project: providing services to taxonomists for standard genome sequencing and annotation.</title>
        <authorList>
            <consortium name="The Broad Institute Genomics Platform"/>
            <consortium name="The Broad Institute Genome Sequencing Center for Infectious Disease"/>
            <person name="Wu L."/>
            <person name="Ma J."/>
        </authorList>
    </citation>
    <scope>NUCLEOTIDE SEQUENCE [LARGE SCALE GENOMIC DNA]</scope>
    <source>
        <strain evidence="2">CGMCC 1.15111</strain>
    </source>
</reference>
<accession>A0ABQ3I0L7</accession>
<protein>
    <recommendedName>
        <fullName evidence="3">Lipoprotein</fullName>
    </recommendedName>
</protein>
<dbReference type="Proteomes" id="UP000658258">
    <property type="component" value="Unassembled WGS sequence"/>
</dbReference>
<organism evidence="1 2">
    <name type="scientific">Roseivirga thermotolerans</name>
    <dbReference type="NCBI Taxonomy" id="1758176"/>
    <lineage>
        <taxon>Bacteria</taxon>
        <taxon>Pseudomonadati</taxon>
        <taxon>Bacteroidota</taxon>
        <taxon>Cytophagia</taxon>
        <taxon>Cytophagales</taxon>
        <taxon>Roseivirgaceae</taxon>
        <taxon>Roseivirga</taxon>
    </lineage>
</organism>
<evidence type="ECO:0000313" key="1">
    <source>
        <dbReference type="EMBL" id="GHE53300.1"/>
    </source>
</evidence>
<name>A0ABQ3I0L7_9BACT</name>
<dbReference type="RefSeq" id="WP_189628583.1">
    <property type="nucleotide sequence ID" value="NZ_BNAG01000001.1"/>
</dbReference>
<dbReference type="PROSITE" id="PS51257">
    <property type="entry name" value="PROKAR_LIPOPROTEIN"/>
    <property type="match status" value="1"/>
</dbReference>
<gene>
    <name evidence="1" type="ORF">GCM10011340_04750</name>
</gene>
<sequence length="228" mass="26353">MLINLSKRLICLTFGLLLIFSCSPEELPIEIPFYFYDFESDYTNIDSVYVSEFDGDKVLGPFNNSGFSVQWQGLPKHDYVKLTFDLYIHDTWEGNSNDSGTGLPDHDAWIIEFDPHKNVKSSEKIYFETTFSNGPCEPGWCFGQSYPNEFPFYHDARTGAAVKYMQGRCLYADSPYGTSLYKIEKIFPHRESSMVIAFYDRLKQDAPFPPLCEESWSLDNLNISLIRR</sequence>